<feature type="signal peptide" evidence="1">
    <location>
        <begin position="1"/>
        <end position="19"/>
    </location>
</feature>
<keyword evidence="1" id="KW-0732">Signal</keyword>
<evidence type="ECO:0000313" key="3">
    <source>
        <dbReference type="EMBL" id="EFU31824.1"/>
    </source>
</evidence>
<dbReference type="STRING" id="873513.HMPREF6485_0209"/>
<dbReference type="GeneID" id="93535195"/>
<reference evidence="3 4" key="1">
    <citation type="submission" date="2010-10" db="EMBL/GenBank/DDBJ databases">
        <authorList>
            <person name="Muzny D."/>
            <person name="Qin X."/>
            <person name="Deng J."/>
            <person name="Jiang H."/>
            <person name="Liu Y."/>
            <person name="Qu J."/>
            <person name="Song X.-Z."/>
            <person name="Zhang L."/>
            <person name="Thornton R."/>
            <person name="Coyle M."/>
            <person name="Francisco L."/>
            <person name="Jackson L."/>
            <person name="Javaid M."/>
            <person name="Korchina V."/>
            <person name="Kovar C."/>
            <person name="Mata R."/>
            <person name="Mathew T."/>
            <person name="Ngo R."/>
            <person name="Nguyen L."/>
            <person name="Nguyen N."/>
            <person name="Okwuonu G."/>
            <person name="Ongeri F."/>
            <person name="Pham C."/>
            <person name="Simmons D."/>
            <person name="Wilczek-Boney K."/>
            <person name="Hale W."/>
            <person name="Jakkamsetti A."/>
            <person name="Pham P."/>
            <person name="Ruth R."/>
            <person name="San Lucas F."/>
            <person name="Warren J."/>
            <person name="Zhang J."/>
            <person name="Zhao Z."/>
            <person name="Zhou C."/>
            <person name="Zhu D."/>
            <person name="Lee S."/>
            <person name="Bess C."/>
            <person name="Blankenburg K."/>
            <person name="Forbes L."/>
            <person name="Fu Q."/>
            <person name="Gubbala S."/>
            <person name="Hirani K."/>
            <person name="Jayaseelan J.C."/>
            <person name="Lara F."/>
            <person name="Munidasa M."/>
            <person name="Palculict T."/>
            <person name="Patil S."/>
            <person name="Pu L.-L."/>
            <person name="Saada N."/>
            <person name="Tang L."/>
            <person name="Weissenberger G."/>
            <person name="Zhu Y."/>
            <person name="Hemphill L."/>
            <person name="Shang Y."/>
            <person name="Youmans B."/>
            <person name="Ayvaz T."/>
            <person name="Ross M."/>
            <person name="Santibanez J."/>
            <person name="Aqrawi P."/>
            <person name="Gross S."/>
            <person name="Joshi V."/>
            <person name="Fowler G."/>
            <person name="Nazareth L."/>
            <person name="Reid J."/>
            <person name="Worley K."/>
            <person name="Petrosino J."/>
            <person name="Highlander S."/>
            <person name="Gibbs R."/>
        </authorList>
    </citation>
    <scope>NUCLEOTIDE SEQUENCE [LARGE SCALE GENOMIC DNA]</scope>
    <source>
        <strain evidence="3 4">ATCC 33574</strain>
    </source>
</reference>
<evidence type="ECO:0000259" key="2">
    <source>
        <dbReference type="Pfam" id="PF13568"/>
    </source>
</evidence>
<dbReference type="Pfam" id="PF13568">
    <property type="entry name" value="OMP_b-brl_2"/>
    <property type="match status" value="1"/>
</dbReference>
<dbReference type="Proteomes" id="UP000003112">
    <property type="component" value="Unassembled WGS sequence"/>
</dbReference>
<feature type="chain" id="PRO_5003207220" evidence="1">
    <location>
        <begin position="20"/>
        <end position="247"/>
    </location>
</feature>
<protein>
    <submittedName>
        <fullName evidence="3">PorT protein</fullName>
    </submittedName>
</protein>
<evidence type="ECO:0000313" key="4">
    <source>
        <dbReference type="Proteomes" id="UP000003112"/>
    </source>
</evidence>
<dbReference type="TCDB" id="1.B.44.1.2">
    <property type="family name" value="the probable protein translocating porphyromonas gingivalis porin (port) family"/>
</dbReference>
<dbReference type="HOGENOM" id="CLU_082712_0_0_10"/>
<proteinExistence type="predicted"/>
<dbReference type="eggNOG" id="ENOG502Z7U1">
    <property type="taxonomic scope" value="Bacteria"/>
</dbReference>
<sequence>MKRLSTIICLTLLPVALLAQERTVQNRPYTDLRDLHFGVLVGTHLQDLEFVNVGPQTITNDDGTTQQVIVSTDQDRWDAGFNVGVLAELRLSIHFQLRVAPAMYFGARHIMFRNYSLLKENGTPTERRQDLKTAYVSSAFDLIAAAPRFNNHRPYVMAGLNPMVNLSGKGNDYLKLKKFDAFLEVGVGCDFYLPYFKLRPELKFMYGLTNCLNTNHDKDIRDKSMLPYTNSVNSARSKMIVLTFYFE</sequence>
<keyword evidence="4" id="KW-1185">Reference proteome</keyword>
<feature type="domain" description="Outer membrane protein beta-barrel" evidence="2">
    <location>
        <begin position="25"/>
        <end position="212"/>
    </location>
</feature>
<evidence type="ECO:0000256" key="1">
    <source>
        <dbReference type="SAM" id="SignalP"/>
    </source>
</evidence>
<name>E6K3Q6_9BACT</name>
<dbReference type="AlphaFoldDB" id="E6K3Q6"/>
<dbReference type="InterPro" id="IPR025665">
    <property type="entry name" value="Beta-barrel_OMP_2"/>
</dbReference>
<dbReference type="EMBL" id="AEPD01000006">
    <property type="protein sequence ID" value="EFU31824.1"/>
    <property type="molecule type" value="Genomic_DNA"/>
</dbReference>
<organism evidence="3 4">
    <name type="scientific">Segatella buccae ATCC 33574</name>
    <dbReference type="NCBI Taxonomy" id="873513"/>
    <lineage>
        <taxon>Bacteria</taxon>
        <taxon>Pseudomonadati</taxon>
        <taxon>Bacteroidota</taxon>
        <taxon>Bacteroidia</taxon>
        <taxon>Bacteroidales</taxon>
        <taxon>Prevotellaceae</taxon>
        <taxon>Segatella</taxon>
    </lineage>
</organism>
<gene>
    <name evidence="3" type="primary">porT</name>
    <name evidence="3" type="ORF">HMPREF6485_0209</name>
</gene>
<accession>E6K3Q6</accession>
<comment type="caution">
    <text evidence="3">The sequence shown here is derived from an EMBL/GenBank/DDBJ whole genome shotgun (WGS) entry which is preliminary data.</text>
</comment>
<dbReference type="RefSeq" id="WP_004344098.1">
    <property type="nucleotide sequence ID" value="NZ_GL586311.1"/>
</dbReference>